<dbReference type="AlphaFoldDB" id="A0A3R7PE85"/>
<name>A0A3R7PE85_PENVA</name>
<evidence type="ECO:0000313" key="13">
    <source>
        <dbReference type="Proteomes" id="UP000283509"/>
    </source>
</evidence>
<keyword evidence="6" id="KW-0282">Flagellum</keyword>
<keyword evidence="7" id="KW-0969">Cilium</keyword>
<feature type="compositionally biased region" description="Basic residues" evidence="11">
    <location>
        <begin position="305"/>
        <end position="314"/>
    </location>
</feature>
<evidence type="ECO:0000256" key="6">
    <source>
        <dbReference type="ARBA" id="ARBA00022846"/>
    </source>
</evidence>
<gene>
    <name evidence="12" type="ORF">C7M84_013836</name>
</gene>
<comment type="function">
    <text evidence="1">Component of the nexin-dynein regulatory complex (N-DRC), a key regulator of ciliary/flagellar motility which maintains the alignment and integrity of the distal axoneme and regulates microtubule sliding in motile axonemes.</text>
</comment>
<sequence>MGEEATKAGDNISTESLEHIDRKKASVVRVVEQLQIDTQESCSQIPVPFLTCKTTSAEDRAESALLDMLAEFQKLIHHRLYFSPRLEYLYATQMAALMGRMSNSGESVSRLENCLLEMQSQREESLRTRTDVIHSLRKRLEELNAAEEEMVNSCRTALREEYDEVRESSKISLDDLKTDLEKNISAMVSHGARHEELELQLRKKRQDLEDQIMLQIRKYDATMSSLQTTLDGLRAEDSHVTLMLEKKCLDFKEMEKRYQDIEAEKQRKEEERLAAMQREFRREHAARIIQRAWQHFKMRKMLKKAQKKRKKKSKDVKPSSNLFLHSPPFTYPDAGTPQKGQVTEGREAGAYSNRFTIAKTPEPKVRVVSNVGVDSLILRPNLGRDTWDSGVTRKVSE</sequence>
<evidence type="ECO:0000256" key="9">
    <source>
        <dbReference type="ARBA" id="ARBA00023273"/>
    </source>
</evidence>
<keyword evidence="5" id="KW-0963">Cytoplasm</keyword>
<dbReference type="InterPro" id="IPR042815">
    <property type="entry name" value="DRC10"/>
</dbReference>
<organism evidence="12 13">
    <name type="scientific">Penaeus vannamei</name>
    <name type="common">Whiteleg shrimp</name>
    <name type="synonym">Litopenaeus vannamei</name>
    <dbReference type="NCBI Taxonomy" id="6689"/>
    <lineage>
        <taxon>Eukaryota</taxon>
        <taxon>Metazoa</taxon>
        <taxon>Ecdysozoa</taxon>
        <taxon>Arthropoda</taxon>
        <taxon>Crustacea</taxon>
        <taxon>Multicrustacea</taxon>
        <taxon>Malacostraca</taxon>
        <taxon>Eumalacostraca</taxon>
        <taxon>Eucarida</taxon>
        <taxon>Decapoda</taxon>
        <taxon>Dendrobranchiata</taxon>
        <taxon>Penaeoidea</taxon>
        <taxon>Penaeidae</taxon>
        <taxon>Penaeus</taxon>
    </lineage>
</organism>
<evidence type="ECO:0000256" key="10">
    <source>
        <dbReference type="SAM" id="Coils"/>
    </source>
</evidence>
<evidence type="ECO:0000313" key="12">
    <source>
        <dbReference type="EMBL" id="ROT68057.1"/>
    </source>
</evidence>
<dbReference type="PANTHER" id="PTHR31598">
    <property type="entry name" value="IQ DOMAIN-CONTAINING PROTEIN D"/>
    <property type="match status" value="1"/>
</dbReference>
<accession>A0A3R7PE85</accession>
<keyword evidence="10" id="KW-0175">Coiled coil</keyword>
<reference evidence="12 13" key="2">
    <citation type="submission" date="2019-01" db="EMBL/GenBank/DDBJ databases">
        <title>The decoding of complex shrimp genome reveals the adaptation for benthos swimmer, frequently molting mechanism and breeding impact on genome.</title>
        <authorList>
            <person name="Sun Y."/>
            <person name="Gao Y."/>
            <person name="Yu Y."/>
        </authorList>
    </citation>
    <scope>NUCLEOTIDE SEQUENCE [LARGE SCALE GENOMIC DNA]</scope>
    <source>
        <tissue evidence="12">Muscle</tissue>
    </source>
</reference>
<reference evidence="12 13" key="1">
    <citation type="submission" date="2018-04" db="EMBL/GenBank/DDBJ databases">
        <authorList>
            <person name="Zhang X."/>
            <person name="Yuan J."/>
            <person name="Li F."/>
            <person name="Xiang J."/>
        </authorList>
    </citation>
    <scope>NUCLEOTIDE SEQUENCE [LARGE SCALE GENOMIC DNA]</scope>
    <source>
        <tissue evidence="12">Muscle</tissue>
    </source>
</reference>
<dbReference type="STRING" id="6689.A0A3R7PE85"/>
<dbReference type="Proteomes" id="UP000283509">
    <property type="component" value="Unassembled WGS sequence"/>
</dbReference>
<evidence type="ECO:0000256" key="5">
    <source>
        <dbReference type="ARBA" id="ARBA00022490"/>
    </source>
</evidence>
<feature type="coiled-coil region" evidence="10">
    <location>
        <begin position="194"/>
        <end position="278"/>
    </location>
</feature>
<keyword evidence="13" id="KW-1185">Reference proteome</keyword>
<dbReference type="OrthoDB" id="6353630at2759"/>
<evidence type="ECO:0000256" key="7">
    <source>
        <dbReference type="ARBA" id="ARBA00023069"/>
    </source>
</evidence>
<dbReference type="PANTHER" id="PTHR31598:SF1">
    <property type="entry name" value="DYNEIN REGULATORY COMPLEX PROTEIN 10"/>
    <property type="match status" value="1"/>
</dbReference>
<keyword evidence="8" id="KW-0206">Cytoskeleton</keyword>
<protein>
    <recommendedName>
        <fullName evidence="4">Dynein regulatory complex protein 10</fullName>
    </recommendedName>
</protein>
<dbReference type="EMBL" id="QCYY01002723">
    <property type="protein sequence ID" value="ROT68057.1"/>
    <property type="molecule type" value="Genomic_DNA"/>
</dbReference>
<evidence type="ECO:0000256" key="1">
    <source>
        <dbReference type="ARBA" id="ARBA00003029"/>
    </source>
</evidence>
<evidence type="ECO:0000256" key="11">
    <source>
        <dbReference type="SAM" id="MobiDB-lite"/>
    </source>
</evidence>
<proteinExistence type="inferred from homology"/>
<keyword evidence="9" id="KW-0966">Cell projection</keyword>
<comment type="subcellular location">
    <subcellularLocation>
        <location evidence="2">Cytoplasm</location>
        <location evidence="2">Cytoskeleton</location>
        <location evidence="2">Flagellum axoneme</location>
    </subcellularLocation>
</comment>
<comment type="similarity">
    <text evidence="3">Belongs to the DRC10 family.</text>
</comment>
<evidence type="ECO:0000256" key="8">
    <source>
        <dbReference type="ARBA" id="ARBA00023212"/>
    </source>
</evidence>
<evidence type="ECO:0000256" key="3">
    <source>
        <dbReference type="ARBA" id="ARBA00009071"/>
    </source>
</evidence>
<feature type="region of interest" description="Disordered" evidence="11">
    <location>
        <begin position="305"/>
        <end position="341"/>
    </location>
</feature>
<evidence type="ECO:0000256" key="4">
    <source>
        <dbReference type="ARBA" id="ARBA00021752"/>
    </source>
</evidence>
<evidence type="ECO:0000256" key="2">
    <source>
        <dbReference type="ARBA" id="ARBA00004611"/>
    </source>
</evidence>
<comment type="caution">
    <text evidence="12">The sequence shown here is derived from an EMBL/GenBank/DDBJ whole genome shotgun (WGS) entry which is preliminary data.</text>
</comment>